<reference evidence="2" key="2">
    <citation type="submission" date="2025-08" db="UniProtKB">
        <authorList>
            <consortium name="Ensembl"/>
        </authorList>
    </citation>
    <scope>IDENTIFICATION</scope>
</reference>
<reference evidence="2" key="3">
    <citation type="submission" date="2025-09" db="UniProtKB">
        <authorList>
            <consortium name="Ensembl"/>
        </authorList>
    </citation>
    <scope>IDENTIFICATION</scope>
</reference>
<accession>A0A4W2DUB3</accession>
<feature type="compositionally biased region" description="Basic residues" evidence="1">
    <location>
        <begin position="42"/>
        <end position="54"/>
    </location>
</feature>
<keyword evidence="3" id="KW-1185">Reference proteome</keyword>
<feature type="compositionally biased region" description="Pro residues" evidence="1">
    <location>
        <begin position="29"/>
        <end position="41"/>
    </location>
</feature>
<protein>
    <submittedName>
        <fullName evidence="2">Uncharacterized protein</fullName>
    </submittedName>
</protein>
<dbReference type="Ensembl" id="ENSBIXT00000012345.1">
    <property type="protein sequence ID" value="ENSBIXP00000027775.1"/>
    <property type="gene ID" value="ENSBIXG00000008707.1"/>
</dbReference>
<feature type="compositionally biased region" description="Low complexity" evidence="1">
    <location>
        <begin position="55"/>
        <end position="72"/>
    </location>
</feature>
<dbReference type="OMA" id="CWPHSPR"/>
<sequence length="207" mass="22891">TGAWASGCTACRARPRRRPHPQNLRPRLWAPPSPPPRPPRPPPRRPARRPRSARRCLPPGCWLRSPRPSPGSRRPRPIAEMARRCRPHPPGHSPACPLDPRGARTPPASCLRPSPPGAYPLPPRGSGQRAPGAWWRSGPGSWPLSPGARLPLGETVAFRIGVPFRWSSLECLCLLGEPTGAKREELGAYWLQGEERRLGGRRAEPRF</sequence>
<evidence type="ECO:0000313" key="2">
    <source>
        <dbReference type="Ensembl" id="ENSBIXP00000027775.1"/>
    </source>
</evidence>
<dbReference type="Proteomes" id="UP000314981">
    <property type="component" value="Chromosome 23"/>
</dbReference>
<dbReference type="STRING" id="30522.A0A4W2DUB3"/>
<organism evidence="2 3">
    <name type="scientific">Bos indicus x Bos taurus</name>
    <name type="common">Hybrid cattle</name>
    <dbReference type="NCBI Taxonomy" id="30522"/>
    <lineage>
        <taxon>Eukaryota</taxon>
        <taxon>Metazoa</taxon>
        <taxon>Chordata</taxon>
        <taxon>Craniata</taxon>
        <taxon>Vertebrata</taxon>
        <taxon>Euteleostomi</taxon>
        <taxon>Mammalia</taxon>
        <taxon>Eutheria</taxon>
        <taxon>Laurasiatheria</taxon>
        <taxon>Artiodactyla</taxon>
        <taxon>Ruminantia</taxon>
        <taxon>Pecora</taxon>
        <taxon>Bovidae</taxon>
        <taxon>Bovinae</taxon>
        <taxon>Bos</taxon>
    </lineage>
</organism>
<name>A0A4W2DUB3_BOBOX</name>
<dbReference type="AlphaFoldDB" id="A0A4W2DUB3"/>
<proteinExistence type="predicted"/>
<reference evidence="2 3" key="1">
    <citation type="submission" date="2018-11" db="EMBL/GenBank/DDBJ databases">
        <title>Haplotype-resolved cattle genomes.</title>
        <authorList>
            <person name="Low W.Y."/>
            <person name="Tearle R."/>
            <person name="Bickhart D.M."/>
            <person name="Rosen B.D."/>
            <person name="Koren S."/>
            <person name="Rhie A."/>
            <person name="Hiendleder S."/>
            <person name="Phillippy A.M."/>
            <person name="Smith T.P.L."/>
            <person name="Williams J.L."/>
        </authorList>
    </citation>
    <scope>NUCLEOTIDE SEQUENCE [LARGE SCALE GENOMIC DNA]</scope>
</reference>
<evidence type="ECO:0000313" key="3">
    <source>
        <dbReference type="Proteomes" id="UP000314981"/>
    </source>
</evidence>
<feature type="region of interest" description="Disordered" evidence="1">
    <location>
        <begin position="1"/>
        <end position="109"/>
    </location>
</feature>
<evidence type="ECO:0000256" key="1">
    <source>
        <dbReference type="SAM" id="MobiDB-lite"/>
    </source>
</evidence>